<accession>A0A8H4WP00</accession>
<evidence type="ECO:0000313" key="3">
    <source>
        <dbReference type="Proteomes" id="UP000622797"/>
    </source>
</evidence>
<feature type="domain" description="ABC toxin N-terminal" evidence="1">
    <location>
        <begin position="166"/>
        <end position="254"/>
    </location>
</feature>
<organism evidence="2 3">
    <name type="scientific">Fusarium sarcochroum</name>
    <dbReference type="NCBI Taxonomy" id="1208366"/>
    <lineage>
        <taxon>Eukaryota</taxon>
        <taxon>Fungi</taxon>
        <taxon>Dikarya</taxon>
        <taxon>Ascomycota</taxon>
        <taxon>Pezizomycotina</taxon>
        <taxon>Sordariomycetes</taxon>
        <taxon>Hypocreomycetidae</taxon>
        <taxon>Hypocreales</taxon>
        <taxon>Nectriaceae</taxon>
        <taxon>Fusarium</taxon>
        <taxon>Fusarium lateritium species complex</taxon>
    </lineage>
</organism>
<dbReference type="PANTHER" id="PTHR36839:SF1">
    <property type="entry name" value="METALLO-BETA-LACTAMASE FAMILY PROTEIN (AFU_ORTHOLOGUE AFUA_5G12770)"/>
    <property type="match status" value="1"/>
</dbReference>
<dbReference type="Pfam" id="PF20220">
    <property type="entry name" value="ABC_toxin_N"/>
    <property type="match status" value="1"/>
</dbReference>
<dbReference type="PANTHER" id="PTHR36839">
    <property type="entry name" value="METALLO-BETA-LACTAMASE FAMILY PROTEIN (AFU_ORTHOLOGUE AFUA_5G12770)"/>
    <property type="match status" value="1"/>
</dbReference>
<sequence length="254" mass="28858">MFISTVSRFGIDQQAIFIKKPHSNVLWDCLALPDDETVYRIEDLGGNVYSCRRPLSDDYIENCFAWALTFNVTMVFAVIRSGGIEPSSMIEPFHDLGELTNISQMISILHRVKPVPGRDLTEPITLLFKIATPSAPGQSQDDFSNASSFQLCLTERQLAQCTLDTQEKRRDALVACIMQLPYFRENGYDADGLFNYFLMDVKMGVKLQTTRMKQAISVARLYVQRCLLGLEVDNGVYSSHIPSKKWAWMQKHNV</sequence>
<dbReference type="EMBL" id="JABEXW010001319">
    <property type="protein sequence ID" value="KAF4944600.1"/>
    <property type="molecule type" value="Genomic_DNA"/>
</dbReference>
<evidence type="ECO:0000259" key="1">
    <source>
        <dbReference type="Pfam" id="PF20220"/>
    </source>
</evidence>
<name>A0A8H4WP00_9HYPO</name>
<proteinExistence type="predicted"/>
<gene>
    <name evidence="2" type="ORF">FSARC_14630</name>
</gene>
<reference evidence="2" key="2">
    <citation type="submission" date="2020-05" db="EMBL/GenBank/DDBJ databases">
        <authorList>
            <person name="Kim H.-S."/>
            <person name="Proctor R.H."/>
            <person name="Brown D.W."/>
        </authorList>
    </citation>
    <scope>NUCLEOTIDE SEQUENCE</scope>
    <source>
        <strain evidence="2">NRRL 20472</strain>
    </source>
</reference>
<dbReference type="AlphaFoldDB" id="A0A8H4WP00"/>
<dbReference type="Proteomes" id="UP000622797">
    <property type="component" value="Unassembled WGS sequence"/>
</dbReference>
<evidence type="ECO:0000313" key="2">
    <source>
        <dbReference type="EMBL" id="KAF4944600.1"/>
    </source>
</evidence>
<keyword evidence="3" id="KW-1185">Reference proteome</keyword>
<protein>
    <recommendedName>
        <fullName evidence="1">ABC toxin N-terminal domain-containing protein</fullName>
    </recommendedName>
</protein>
<dbReference type="InterPro" id="IPR046839">
    <property type="entry name" value="ABC_toxin_N"/>
</dbReference>
<dbReference type="OrthoDB" id="4940706at2759"/>
<reference evidence="2" key="1">
    <citation type="journal article" date="2020" name="BMC Genomics">
        <title>Correction to: Identification and distribution of gene clusters required for synthesis of sphingolipid metabolism inhibitors in diverse species of the filamentous fungus Fusarium.</title>
        <authorList>
            <person name="Kim H.S."/>
            <person name="Lohmar J.M."/>
            <person name="Busman M."/>
            <person name="Brown D.W."/>
            <person name="Naumann T.A."/>
            <person name="Divon H.H."/>
            <person name="Lysoe E."/>
            <person name="Uhlig S."/>
            <person name="Proctor R.H."/>
        </authorList>
    </citation>
    <scope>NUCLEOTIDE SEQUENCE</scope>
    <source>
        <strain evidence="2">NRRL 20472</strain>
    </source>
</reference>
<comment type="caution">
    <text evidence="2">The sequence shown here is derived from an EMBL/GenBank/DDBJ whole genome shotgun (WGS) entry which is preliminary data.</text>
</comment>